<gene>
    <name evidence="1" type="ORF">EVAR_48634_1</name>
</gene>
<keyword evidence="2" id="KW-1185">Reference proteome</keyword>
<proteinExistence type="predicted"/>
<dbReference type="AlphaFoldDB" id="A0A4C1XSJ5"/>
<dbReference type="EMBL" id="BGZK01000921">
    <property type="protein sequence ID" value="GBP65157.1"/>
    <property type="molecule type" value="Genomic_DNA"/>
</dbReference>
<name>A0A4C1XSJ5_EUMVA</name>
<organism evidence="1 2">
    <name type="scientific">Eumeta variegata</name>
    <name type="common">Bagworm moth</name>
    <name type="synonym">Eumeta japonica</name>
    <dbReference type="NCBI Taxonomy" id="151549"/>
    <lineage>
        <taxon>Eukaryota</taxon>
        <taxon>Metazoa</taxon>
        <taxon>Ecdysozoa</taxon>
        <taxon>Arthropoda</taxon>
        <taxon>Hexapoda</taxon>
        <taxon>Insecta</taxon>
        <taxon>Pterygota</taxon>
        <taxon>Neoptera</taxon>
        <taxon>Endopterygota</taxon>
        <taxon>Lepidoptera</taxon>
        <taxon>Glossata</taxon>
        <taxon>Ditrysia</taxon>
        <taxon>Tineoidea</taxon>
        <taxon>Psychidae</taxon>
        <taxon>Oiketicinae</taxon>
        <taxon>Eumeta</taxon>
    </lineage>
</organism>
<sequence length="308" mass="34783">MRTTAEIFPCGIRRDPRAGVGGGAHFPPYAVSCAFSGNYRLPFTRGEHARFLARLLFSLNFYSYYKKTRLLVLRIYLDHFPSDVCMFVPVCARAQLWQQGLPPVTPSSRGERNEDWESQFRYSECMWRANENAAVLTSSYQKDYLSVYAPDMSILLEERKEFWTDVRDILMKCERNERILSDFNGWMGVQWDEHEKVLVKRMKVGNAAGYDRVSSEMLRSGGGYKGKPAVSALTNKGKAIGCLMTGVKQTLYPSIKGKALGRRWAGGRAAASSFWRSGSRQFVSSNLDFVAVLSPVIRPRGGGTAEHR</sequence>
<dbReference type="Proteomes" id="UP000299102">
    <property type="component" value="Unassembled WGS sequence"/>
</dbReference>
<dbReference type="OrthoDB" id="418748at2759"/>
<evidence type="ECO:0000313" key="1">
    <source>
        <dbReference type="EMBL" id="GBP65157.1"/>
    </source>
</evidence>
<reference evidence="1 2" key="1">
    <citation type="journal article" date="2019" name="Commun. Biol.">
        <title>The bagworm genome reveals a unique fibroin gene that provides high tensile strength.</title>
        <authorList>
            <person name="Kono N."/>
            <person name="Nakamura H."/>
            <person name="Ohtoshi R."/>
            <person name="Tomita M."/>
            <person name="Numata K."/>
            <person name="Arakawa K."/>
        </authorList>
    </citation>
    <scope>NUCLEOTIDE SEQUENCE [LARGE SCALE GENOMIC DNA]</scope>
</reference>
<evidence type="ECO:0000313" key="2">
    <source>
        <dbReference type="Proteomes" id="UP000299102"/>
    </source>
</evidence>
<comment type="caution">
    <text evidence="1">The sequence shown here is derived from an EMBL/GenBank/DDBJ whole genome shotgun (WGS) entry which is preliminary data.</text>
</comment>
<protein>
    <submittedName>
        <fullName evidence="1">Uncharacterized protein</fullName>
    </submittedName>
</protein>
<accession>A0A4C1XSJ5</accession>